<dbReference type="SMART" id="SM00228">
    <property type="entry name" value="PDZ"/>
    <property type="match status" value="2"/>
</dbReference>
<feature type="domain" description="PDZ" evidence="4">
    <location>
        <begin position="64"/>
        <end position="117"/>
    </location>
</feature>
<organism evidence="5 6">
    <name type="scientific">Meloidogyne javanica</name>
    <name type="common">Root-knot nematode worm</name>
    <dbReference type="NCBI Taxonomy" id="6303"/>
    <lineage>
        <taxon>Eukaryota</taxon>
        <taxon>Metazoa</taxon>
        <taxon>Ecdysozoa</taxon>
        <taxon>Nematoda</taxon>
        <taxon>Chromadorea</taxon>
        <taxon>Rhabditida</taxon>
        <taxon>Tylenchina</taxon>
        <taxon>Tylenchomorpha</taxon>
        <taxon>Tylenchoidea</taxon>
        <taxon>Meloidogynidae</taxon>
        <taxon>Meloidogyninae</taxon>
        <taxon>Meloidogyne</taxon>
        <taxon>Meloidogyne incognita group</taxon>
    </lineage>
</organism>
<dbReference type="SUPFAM" id="SSF50156">
    <property type="entry name" value="PDZ domain-like"/>
    <property type="match status" value="2"/>
</dbReference>
<dbReference type="AlphaFoldDB" id="A0A915MAZ6"/>
<evidence type="ECO:0000259" key="4">
    <source>
        <dbReference type="PROSITE" id="PS50106"/>
    </source>
</evidence>
<dbReference type="PROSITE" id="PS50106">
    <property type="entry name" value="PDZ"/>
    <property type="match status" value="2"/>
</dbReference>
<comment type="subcellular location">
    <subcellularLocation>
        <location evidence="1">Cytoplasm</location>
    </subcellularLocation>
</comment>
<evidence type="ECO:0000313" key="5">
    <source>
        <dbReference type="Proteomes" id="UP000887561"/>
    </source>
</evidence>
<dbReference type="InterPro" id="IPR043545">
    <property type="entry name" value="GRIP1/2"/>
</dbReference>
<dbReference type="PANTHER" id="PTHR46227:SF2">
    <property type="entry name" value="FI03335P"/>
    <property type="match status" value="1"/>
</dbReference>
<keyword evidence="2" id="KW-0963">Cytoplasm</keyword>
<dbReference type="WBParaSite" id="scaffold35358_cov245.g22421">
    <property type="protein sequence ID" value="scaffold35358_cov245.g22421"/>
    <property type="gene ID" value="scaffold35358_cov245.g22421"/>
</dbReference>
<dbReference type="Proteomes" id="UP000887561">
    <property type="component" value="Unplaced"/>
</dbReference>
<evidence type="ECO:0000256" key="3">
    <source>
        <dbReference type="ARBA" id="ARBA00022737"/>
    </source>
</evidence>
<protein>
    <submittedName>
        <fullName evidence="6">PDZ domain-containing protein</fullName>
    </submittedName>
</protein>
<feature type="domain" description="PDZ" evidence="4">
    <location>
        <begin position="128"/>
        <end position="211"/>
    </location>
</feature>
<evidence type="ECO:0000313" key="6">
    <source>
        <dbReference type="WBParaSite" id="scaffold35358_cov245.g22421"/>
    </source>
</evidence>
<dbReference type="Gene3D" id="2.30.42.10">
    <property type="match status" value="3"/>
</dbReference>
<dbReference type="GO" id="GO:0098887">
    <property type="term" value="P:neurotransmitter receptor transport, endosome to postsynaptic membrane"/>
    <property type="evidence" value="ECO:0007669"/>
    <property type="project" value="TreeGrafter"/>
</dbReference>
<dbReference type="InterPro" id="IPR036034">
    <property type="entry name" value="PDZ_sf"/>
</dbReference>
<dbReference type="InterPro" id="IPR001478">
    <property type="entry name" value="PDZ"/>
</dbReference>
<reference evidence="6" key="1">
    <citation type="submission" date="2022-11" db="UniProtKB">
        <authorList>
            <consortium name="WormBaseParasite"/>
        </authorList>
    </citation>
    <scope>IDENTIFICATION</scope>
</reference>
<dbReference type="Pfam" id="PF00595">
    <property type="entry name" value="PDZ"/>
    <property type="match status" value="2"/>
</dbReference>
<proteinExistence type="predicted"/>
<evidence type="ECO:0000256" key="2">
    <source>
        <dbReference type="ARBA" id="ARBA00022490"/>
    </source>
</evidence>
<dbReference type="GO" id="GO:0005737">
    <property type="term" value="C:cytoplasm"/>
    <property type="evidence" value="ECO:0007669"/>
    <property type="project" value="UniProtKB-SubCell"/>
</dbReference>
<keyword evidence="5" id="KW-1185">Reference proteome</keyword>
<evidence type="ECO:0000256" key="1">
    <source>
        <dbReference type="ARBA" id="ARBA00004496"/>
    </source>
</evidence>
<name>A0A915MAZ6_MELJA</name>
<keyword evidence="3" id="KW-0677">Repeat</keyword>
<dbReference type="PANTHER" id="PTHR46227">
    <property type="entry name" value="GLUTAMATE RECEPTOR-INTERACTING PROTEIN GRIP"/>
    <property type="match status" value="1"/>
</dbReference>
<sequence>MRVGSHLYHLSGSNSLTLIKVGLKSFIDGSSNSSSFNENWDCCTCPGKPSTSTDYQPSICGQLTVSIRKKFGQPLGLGIAGGSDRPMPPTISYLKPGFVAQRCDQIQVGDRLLEVNGIKEGIITKTTEIELRDQMSPDGDFGLFGIVIRGGAFGPDLNKNKPITITSIRVGGPAHRDGRIRPGDRIVAINGISVNDSTLSDAINLIKTSPQSKVNLTVEYDTCNLASLRKVPNSLRVEIGKTPGVDFGIELAIKQVPIWPTGSRRAVIVEGCGAIQPNDELLSIDLISLKLISSLNEVYQLLNSHSSLIRLELLPAEMRGKINLQNGECQK</sequence>
<accession>A0A915MAZ6</accession>